<feature type="domain" description="UPF0033" evidence="3">
    <location>
        <begin position="11"/>
        <end position="71"/>
    </location>
</feature>
<dbReference type="Pfam" id="PF01206">
    <property type="entry name" value="TusA"/>
    <property type="match status" value="1"/>
</dbReference>
<feature type="region of interest" description="Disordered" evidence="2">
    <location>
        <begin position="67"/>
        <end position="91"/>
    </location>
</feature>
<evidence type="ECO:0000256" key="2">
    <source>
        <dbReference type="SAM" id="MobiDB-lite"/>
    </source>
</evidence>
<accession>A0A1N7ML87</accession>
<dbReference type="STRING" id="80876.SAMN05421779_104197"/>
<proteinExistence type="inferred from homology"/>
<name>A0A1N7ML87_9PROT</name>
<dbReference type="AlphaFoldDB" id="A0A1N7ML87"/>
<sequence>MSLSAVASPLVIDARGLVCPLPILRLQKALQGLADDAVVELLTDDPAAIATVRDFCAGRGLTLLAQQEQPGRNKGETVCHRISPLPASRAE</sequence>
<dbReference type="RefSeq" id="WP_217696078.1">
    <property type="nucleotide sequence ID" value="NZ_FTOA01000004.1"/>
</dbReference>
<dbReference type="CDD" id="cd00291">
    <property type="entry name" value="SirA_YedF_YeeD"/>
    <property type="match status" value="1"/>
</dbReference>
<protein>
    <submittedName>
        <fullName evidence="4">tRNA 2-thiouridine synthesizing protein A</fullName>
    </submittedName>
</protein>
<organism evidence="4 5">
    <name type="scientific">Insolitispirillum peregrinum</name>
    <dbReference type="NCBI Taxonomy" id="80876"/>
    <lineage>
        <taxon>Bacteria</taxon>
        <taxon>Pseudomonadati</taxon>
        <taxon>Pseudomonadota</taxon>
        <taxon>Alphaproteobacteria</taxon>
        <taxon>Rhodospirillales</taxon>
        <taxon>Novispirillaceae</taxon>
        <taxon>Insolitispirillum</taxon>
    </lineage>
</organism>
<dbReference type="EMBL" id="FTOA01000004">
    <property type="protein sequence ID" value="SIS86758.1"/>
    <property type="molecule type" value="Genomic_DNA"/>
</dbReference>
<dbReference type="SUPFAM" id="SSF64307">
    <property type="entry name" value="SirA-like"/>
    <property type="match status" value="1"/>
</dbReference>
<dbReference type="Proteomes" id="UP000185678">
    <property type="component" value="Unassembled WGS sequence"/>
</dbReference>
<dbReference type="Gene3D" id="3.30.110.40">
    <property type="entry name" value="TusA-like domain"/>
    <property type="match status" value="1"/>
</dbReference>
<keyword evidence="5" id="KW-1185">Reference proteome</keyword>
<evidence type="ECO:0000313" key="4">
    <source>
        <dbReference type="EMBL" id="SIS86758.1"/>
    </source>
</evidence>
<dbReference type="PANTHER" id="PTHR33279:SF6">
    <property type="entry name" value="SULFUR CARRIER PROTEIN YEDF-RELATED"/>
    <property type="match status" value="1"/>
</dbReference>
<dbReference type="InterPro" id="IPR036868">
    <property type="entry name" value="TusA-like_sf"/>
</dbReference>
<evidence type="ECO:0000259" key="3">
    <source>
        <dbReference type="Pfam" id="PF01206"/>
    </source>
</evidence>
<dbReference type="PANTHER" id="PTHR33279">
    <property type="entry name" value="SULFUR CARRIER PROTEIN YEDF-RELATED"/>
    <property type="match status" value="1"/>
</dbReference>
<reference evidence="4 5" key="1">
    <citation type="submission" date="2017-01" db="EMBL/GenBank/DDBJ databases">
        <authorList>
            <person name="Mah S.A."/>
            <person name="Swanson W.J."/>
            <person name="Moy G.W."/>
            <person name="Vacquier V.D."/>
        </authorList>
    </citation>
    <scope>NUCLEOTIDE SEQUENCE [LARGE SCALE GENOMIC DNA]</scope>
    <source>
        <strain evidence="4 5">DSM 11589</strain>
    </source>
</reference>
<evidence type="ECO:0000256" key="1">
    <source>
        <dbReference type="ARBA" id="ARBA00008984"/>
    </source>
</evidence>
<dbReference type="InterPro" id="IPR001455">
    <property type="entry name" value="TusA-like"/>
</dbReference>
<gene>
    <name evidence="4" type="ORF">SAMN05421779_104197</name>
</gene>
<comment type="similarity">
    <text evidence="1">Belongs to the sulfur carrier protein TusA family.</text>
</comment>
<evidence type="ECO:0000313" key="5">
    <source>
        <dbReference type="Proteomes" id="UP000185678"/>
    </source>
</evidence>